<organism evidence="1 2">
    <name type="scientific">Portunus trituberculatus</name>
    <name type="common">Swimming crab</name>
    <name type="synonym">Neptunus trituberculatus</name>
    <dbReference type="NCBI Taxonomy" id="210409"/>
    <lineage>
        <taxon>Eukaryota</taxon>
        <taxon>Metazoa</taxon>
        <taxon>Ecdysozoa</taxon>
        <taxon>Arthropoda</taxon>
        <taxon>Crustacea</taxon>
        <taxon>Multicrustacea</taxon>
        <taxon>Malacostraca</taxon>
        <taxon>Eumalacostraca</taxon>
        <taxon>Eucarida</taxon>
        <taxon>Decapoda</taxon>
        <taxon>Pleocyemata</taxon>
        <taxon>Brachyura</taxon>
        <taxon>Eubrachyura</taxon>
        <taxon>Portunoidea</taxon>
        <taxon>Portunidae</taxon>
        <taxon>Portuninae</taxon>
        <taxon>Portunus</taxon>
    </lineage>
</organism>
<name>A0A5B7K792_PORTR</name>
<evidence type="ECO:0000313" key="1">
    <source>
        <dbReference type="EMBL" id="MPD00575.1"/>
    </source>
</evidence>
<accession>A0A5B7K792</accession>
<gene>
    <name evidence="1" type="ORF">E2C01_096057</name>
</gene>
<protein>
    <submittedName>
        <fullName evidence="1">Uncharacterized protein</fullName>
    </submittedName>
</protein>
<dbReference type="EMBL" id="VSRR010123533">
    <property type="protein sequence ID" value="MPD00575.1"/>
    <property type="molecule type" value="Genomic_DNA"/>
</dbReference>
<comment type="caution">
    <text evidence="1">The sequence shown here is derived from an EMBL/GenBank/DDBJ whole genome shotgun (WGS) entry which is preliminary data.</text>
</comment>
<sequence>MSIVSRDKPDSSVLRQLASVATAERPACSAAARRNERFNQEGDGVTPAATIRLTPLLPLRILLSITPSGVRGRKVLLHAMSSIHS</sequence>
<dbReference type="AlphaFoldDB" id="A0A5B7K792"/>
<keyword evidence="2" id="KW-1185">Reference proteome</keyword>
<proteinExistence type="predicted"/>
<dbReference type="Proteomes" id="UP000324222">
    <property type="component" value="Unassembled WGS sequence"/>
</dbReference>
<reference evidence="1 2" key="1">
    <citation type="submission" date="2019-05" db="EMBL/GenBank/DDBJ databases">
        <title>Another draft genome of Portunus trituberculatus and its Hox gene families provides insights of decapod evolution.</title>
        <authorList>
            <person name="Jeong J.-H."/>
            <person name="Song I."/>
            <person name="Kim S."/>
            <person name="Choi T."/>
            <person name="Kim D."/>
            <person name="Ryu S."/>
            <person name="Kim W."/>
        </authorList>
    </citation>
    <scope>NUCLEOTIDE SEQUENCE [LARGE SCALE GENOMIC DNA]</scope>
    <source>
        <tissue evidence="1">Muscle</tissue>
    </source>
</reference>
<evidence type="ECO:0000313" key="2">
    <source>
        <dbReference type="Proteomes" id="UP000324222"/>
    </source>
</evidence>